<gene>
    <name evidence="3" type="ORF">ONE63_000724</name>
</gene>
<evidence type="ECO:0000256" key="2">
    <source>
        <dbReference type="SAM" id="Phobius"/>
    </source>
</evidence>
<evidence type="ECO:0000256" key="1">
    <source>
        <dbReference type="SAM" id="MobiDB-lite"/>
    </source>
</evidence>
<keyword evidence="2" id="KW-0812">Transmembrane</keyword>
<dbReference type="Proteomes" id="UP001075354">
    <property type="component" value="Chromosome 1"/>
</dbReference>
<comment type="caution">
    <text evidence="3">The sequence shown here is derived from an EMBL/GenBank/DDBJ whole genome shotgun (WGS) entry which is preliminary data.</text>
</comment>
<keyword evidence="4" id="KW-1185">Reference proteome</keyword>
<protein>
    <recommendedName>
        <fullName evidence="5">Flocculation protein FLO11-like</fullName>
    </recommendedName>
</protein>
<dbReference type="AlphaFoldDB" id="A0AAV7Y5C3"/>
<proteinExistence type="predicted"/>
<sequence length="522" mass="52618">MLVLLCCSGGGSGSPSSQHEEKQGVMTLHWWQHWFWITGRAPVLVLLLAVCGHVCSQQPPWVPGGPVPGAGGLQDPDGAVLLHVPVELRIPVAVAPWAAPWPWAPRRLLGFASPAQESTESAATSTPVAEPPAVAADGAVASEASSTGAPPAVTYLTSLGPSHPAYGPGSSTSQPRAREPKAIGVDPSAAPPPPPQPPRAVTATSVLEIIEEVSPTEPPSPAASAPSSSAMEDAMEGEMANDEPARGNASSDATTAESTATPSSASASAAASASPTLSGALSLSSAPPGPAPTAGSAAAADAVSHHLSRPFPVSGPSPSAAVVAASRVPVVPSASPTTSQVPAHPGLSTPRRFTLPAATSTTPGPVNLTTVGTSEASAETSSTAADEAHVRQSASTSLGSAPAAPASRQHRPGLGAGPGAMSLSSGSGLDAGSITGIVLGIVVFAGLVGTVSFVLYRRRYLNKPQTLSDKCSNPDSSGYIDDSTLRENSEEMYSLDNDSFLNSLEAMTIQNYWTDTVKHTKL</sequence>
<feature type="compositionally biased region" description="Low complexity" evidence="1">
    <location>
        <begin position="373"/>
        <end position="385"/>
    </location>
</feature>
<feature type="transmembrane region" description="Helical" evidence="2">
    <location>
        <begin position="434"/>
        <end position="456"/>
    </location>
</feature>
<reference evidence="3" key="1">
    <citation type="submission" date="2022-12" db="EMBL/GenBank/DDBJ databases">
        <title>Chromosome-level genome assembly of the bean flower thrips Megalurothrips usitatus.</title>
        <authorList>
            <person name="Ma L."/>
            <person name="Liu Q."/>
            <person name="Li H."/>
            <person name="Cai W."/>
        </authorList>
    </citation>
    <scope>NUCLEOTIDE SEQUENCE</scope>
    <source>
        <strain evidence="3">Cailab_2022a</strain>
    </source>
</reference>
<feature type="compositionally biased region" description="Low complexity" evidence="1">
    <location>
        <begin position="137"/>
        <end position="146"/>
    </location>
</feature>
<evidence type="ECO:0000313" key="4">
    <source>
        <dbReference type="Proteomes" id="UP001075354"/>
    </source>
</evidence>
<keyword evidence="2" id="KW-0472">Membrane</keyword>
<dbReference type="EMBL" id="JAPTSV010000001">
    <property type="protein sequence ID" value="KAJ1532095.1"/>
    <property type="molecule type" value="Genomic_DNA"/>
</dbReference>
<evidence type="ECO:0008006" key="5">
    <source>
        <dbReference type="Google" id="ProtNLM"/>
    </source>
</evidence>
<keyword evidence="2" id="KW-1133">Transmembrane helix</keyword>
<feature type="compositionally biased region" description="Polar residues" evidence="1">
    <location>
        <begin position="357"/>
        <end position="372"/>
    </location>
</feature>
<feature type="compositionally biased region" description="Low complexity" evidence="1">
    <location>
        <begin position="222"/>
        <end position="232"/>
    </location>
</feature>
<feature type="compositionally biased region" description="Low complexity" evidence="1">
    <location>
        <begin position="249"/>
        <end position="301"/>
    </location>
</feature>
<dbReference type="CDD" id="cd12087">
    <property type="entry name" value="TM_EGFR-like"/>
    <property type="match status" value="1"/>
</dbReference>
<feature type="region of interest" description="Disordered" evidence="1">
    <location>
        <begin position="332"/>
        <end position="422"/>
    </location>
</feature>
<name>A0AAV7Y5C3_9NEOP</name>
<feature type="compositionally biased region" description="Low complexity" evidence="1">
    <location>
        <begin position="332"/>
        <end position="343"/>
    </location>
</feature>
<feature type="compositionally biased region" description="Pro residues" evidence="1">
    <location>
        <begin position="189"/>
        <end position="198"/>
    </location>
</feature>
<accession>A0AAV7Y5C3</accession>
<feature type="region of interest" description="Disordered" evidence="1">
    <location>
        <begin position="212"/>
        <end position="301"/>
    </location>
</feature>
<feature type="region of interest" description="Disordered" evidence="1">
    <location>
        <begin position="137"/>
        <end position="200"/>
    </location>
</feature>
<organism evidence="3 4">
    <name type="scientific">Megalurothrips usitatus</name>
    <name type="common">bean blossom thrips</name>
    <dbReference type="NCBI Taxonomy" id="439358"/>
    <lineage>
        <taxon>Eukaryota</taxon>
        <taxon>Metazoa</taxon>
        <taxon>Ecdysozoa</taxon>
        <taxon>Arthropoda</taxon>
        <taxon>Hexapoda</taxon>
        <taxon>Insecta</taxon>
        <taxon>Pterygota</taxon>
        <taxon>Neoptera</taxon>
        <taxon>Paraneoptera</taxon>
        <taxon>Thysanoptera</taxon>
        <taxon>Terebrantia</taxon>
        <taxon>Thripoidea</taxon>
        <taxon>Thripidae</taxon>
        <taxon>Megalurothrips</taxon>
    </lineage>
</organism>
<evidence type="ECO:0000313" key="3">
    <source>
        <dbReference type="EMBL" id="KAJ1532095.1"/>
    </source>
</evidence>